<dbReference type="GO" id="GO:0016620">
    <property type="term" value="F:oxidoreductase activity, acting on the aldehyde or oxo group of donors, NAD or NADP as acceptor"/>
    <property type="evidence" value="ECO:0007669"/>
    <property type="project" value="InterPro"/>
</dbReference>
<dbReference type="SUPFAM" id="SSF53720">
    <property type="entry name" value="ALDH-like"/>
    <property type="match status" value="1"/>
</dbReference>
<dbReference type="InterPro" id="IPR016161">
    <property type="entry name" value="Ald_DH/histidinol_DH"/>
</dbReference>
<comment type="similarity">
    <text evidence="1 4">Belongs to the aldehyde dehydrogenase family.</text>
</comment>
<keyword evidence="7" id="KW-1185">Reference proteome</keyword>
<dbReference type="FunFam" id="3.40.309.10:FF:000012">
    <property type="entry name" value="Betaine aldehyde dehydrogenase"/>
    <property type="match status" value="1"/>
</dbReference>
<evidence type="ECO:0000313" key="6">
    <source>
        <dbReference type="EMBL" id="RBP41923.1"/>
    </source>
</evidence>
<dbReference type="AlphaFoldDB" id="A0A366HGY8"/>
<proteinExistence type="inferred from homology"/>
<dbReference type="EMBL" id="QNRQ01000002">
    <property type="protein sequence ID" value="RBP41923.1"/>
    <property type="molecule type" value="Genomic_DNA"/>
</dbReference>
<dbReference type="RefSeq" id="WP_113932424.1">
    <property type="nucleotide sequence ID" value="NZ_JACCEU010000002.1"/>
</dbReference>
<dbReference type="InterPro" id="IPR015590">
    <property type="entry name" value="Aldehyde_DH_dom"/>
</dbReference>
<dbReference type="InterPro" id="IPR016163">
    <property type="entry name" value="Ald_DH_C"/>
</dbReference>
<dbReference type="InterPro" id="IPR029510">
    <property type="entry name" value="Ald_DH_CS_GLU"/>
</dbReference>
<feature type="domain" description="Aldehyde dehydrogenase" evidence="5">
    <location>
        <begin position="36"/>
        <end position="491"/>
    </location>
</feature>
<dbReference type="Pfam" id="PF00171">
    <property type="entry name" value="Aldedh"/>
    <property type="match status" value="1"/>
</dbReference>
<name>A0A366HGY8_9BURK</name>
<keyword evidence="2 4" id="KW-0560">Oxidoreductase</keyword>
<evidence type="ECO:0000256" key="2">
    <source>
        <dbReference type="ARBA" id="ARBA00023002"/>
    </source>
</evidence>
<evidence type="ECO:0000259" key="5">
    <source>
        <dbReference type="Pfam" id="PF00171"/>
    </source>
</evidence>
<sequence>MNAALKNGKDLSPAAVLPRNKALFYGGQWHAPGHGRFVPTSNPANGEVIGETAQATASDVDAAVAAASEAFKSWRKTKPSERAELLRKAAAILRDNAEELAMLDALNTGNPVAEMVADAKIAAANLDYFAGIAMEAKGHTIPMGDNNLNYTVREPLGVVVRVVAYNHPLMFAAQKLGAPLAAGNTVIIKPSEQAPLSAIRMAELIGGVFPPGVVNVLTGARECGEALTAHPLVKKITLIGSTATGKAILRGCADTIKQVLLELGGKNPLIAYPDATLEKLADGIVRGMNFTWAGQSCGSTSRVFLHDDIHDEVLARVVEILATRHKPGIPTDWATTMGPVISKAHHERVLNYIETSKREGARLVTGGKTPSDPALANGYFIEPTIFADMRSDMTIANEEVFGPVMAVFRWSDENEMFNIVNSVEYGLTASIWTNNLTAAHRAASRVESGFVWINNVSQHFLGAPFGGYKNSGIGREECVEELLEFTQVKNVNINLG</sequence>
<gene>
    <name evidence="6" type="ORF">DFR37_102303</name>
</gene>
<evidence type="ECO:0000256" key="4">
    <source>
        <dbReference type="RuleBase" id="RU003345"/>
    </source>
</evidence>
<dbReference type="Proteomes" id="UP000253628">
    <property type="component" value="Unassembled WGS sequence"/>
</dbReference>
<evidence type="ECO:0000256" key="3">
    <source>
        <dbReference type="PROSITE-ProRule" id="PRU10007"/>
    </source>
</evidence>
<comment type="caution">
    <text evidence="6">The sequence shown here is derived from an EMBL/GenBank/DDBJ whole genome shotgun (WGS) entry which is preliminary data.</text>
</comment>
<dbReference type="OrthoDB" id="6187633at2"/>
<dbReference type="InterPro" id="IPR016162">
    <property type="entry name" value="Ald_DH_N"/>
</dbReference>
<dbReference type="FunFam" id="3.40.605.10:FF:000007">
    <property type="entry name" value="NAD/NADP-dependent betaine aldehyde dehydrogenase"/>
    <property type="match status" value="1"/>
</dbReference>
<evidence type="ECO:0000313" key="7">
    <source>
        <dbReference type="Proteomes" id="UP000253628"/>
    </source>
</evidence>
<organism evidence="6 7">
    <name type="scientific">Eoetvoesiella caeni</name>
    <dbReference type="NCBI Taxonomy" id="645616"/>
    <lineage>
        <taxon>Bacteria</taxon>
        <taxon>Pseudomonadati</taxon>
        <taxon>Pseudomonadota</taxon>
        <taxon>Betaproteobacteria</taxon>
        <taxon>Burkholderiales</taxon>
        <taxon>Alcaligenaceae</taxon>
        <taxon>Eoetvoesiella</taxon>
    </lineage>
</organism>
<evidence type="ECO:0000256" key="1">
    <source>
        <dbReference type="ARBA" id="ARBA00009986"/>
    </source>
</evidence>
<dbReference type="PROSITE" id="PS00687">
    <property type="entry name" value="ALDEHYDE_DEHYDR_GLU"/>
    <property type="match status" value="1"/>
</dbReference>
<feature type="active site" evidence="3">
    <location>
        <position position="262"/>
    </location>
</feature>
<accession>A0A366HGY8</accession>
<dbReference type="Gene3D" id="3.40.309.10">
    <property type="entry name" value="Aldehyde Dehydrogenase, Chain A, domain 2"/>
    <property type="match status" value="1"/>
</dbReference>
<dbReference type="PANTHER" id="PTHR11699">
    <property type="entry name" value="ALDEHYDE DEHYDROGENASE-RELATED"/>
    <property type="match status" value="1"/>
</dbReference>
<reference evidence="6 7" key="1">
    <citation type="submission" date="2018-06" db="EMBL/GenBank/DDBJ databases">
        <title>Genomic Encyclopedia of Type Strains, Phase IV (KMG-IV): sequencing the most valuable type-strain genomes for metagenomic binning, comparative biology and taxonomic classification.</title>
        <authorList>
            <person name="Goeker M."/>
        </authorList>
    </citation>
    <scope>NUCLEOTIDE SEQUENCE [LARGE SCALE GENOMIC DNA]</scope>
    <source>
        <strain evidence="6 7">DSM 25520</strain>
    </source>
</reference>
<protein>
    <submittedName>
        <fullName evidence="6">Betaine-aldehyde dehydrogenase</fullName>
    </submittedName>
</protein>
<dbReference type="Gene3D" id="3.40.605.10">
    <property type="entry name" value="Aldehyde Dehydrogenase, Chain A, domain 1"/>
    <property type="match status" value="1"/>
</dbReference>